<organism evidence="1 2">
    <name type="scientific">Alteribacter keqinensis</name>
    <dbReference type="NCBI Taxonomy" id="2483800"/>
    <lineage>
        <taxon>Bacteria</taxon>
        <taxon>Bacillati</taxon>
        <taxon>Bacillota</taxon>
        <taxon>Bacilli</taxon>
        <taxon>Bacillales</taxon>
        <taxon>Bacillaceae</taxon>
        <taxon>Alteribacter</taxon>
    </lineage>
</organism>
<sequence length="310" mass="34537">MHMIDHSQITELITMHEVIEAIEDFYLNGNQESVVIPERMHEGDGDNTILLMPSFFENYYGIKMVGVAPNNPSLGKDTIHAQMLLCNRETLEPLALMDAQEITALRTGALGGISMKYLASDTASTIGIVGSGVQAFSHLQAACAVRPIKRVLVYSRKKESVDRFTEKVNRAFPELDVDYAETHDLMKQSEIIVTATSSKTPVLPELSEDDLSGKHIVGCGSFRPFMQEIPDCVFKQVNDVYVDNLMALKECGELIQARELGITNGHIFTLEDLIQNSRRFTSEKEKLTVFKSVGLAIYDLVTAIAIHKKR</sequence>
<gene>
    <name evidence="1" type="ORF">EBO34_12850</name>
</gene>
<dbReference type="Proteomes" id="UP000278746">
    <property type="component" value="Unassembled WGS sequence"/>
</dbReference>
<dbReference type="InterPro" id="IPR023401">
    <property type="entry name" value="ODC_N"/>
</dbReference>
<dbReference type="SUPFAM" id="SSF51735">
    <property type="entry name" value="NAD(P)-binding Rossmann-fold domains"/>
    <property type="match status" value="1"/>
</dbReference>
<dbReference type="EMBL" id="RHIB01000002">
    <property type="protein sequence ID" value="RNA67607.1"/>
    <property type="molecule type" value="Genomic_DNA"/>
</dbReference>
<dbReference type="Gene3D" id="3.40.50.720">
    <property type="entry name" value="NAD(P)-binding Rossmann-like Domain"/>
    <property type="match status" value="1"/>
</dbReference>
<keyword evidence="2" id="KW-1185">Reference proteome</keyword>
<dbReference type="InterPro" id="IPR036291">
    <property type="entry name" value="NAD(P)-bd_dom_sf"/>
</dbReference>
<comment type="caution">
    <text evidence="1">The sequence shown here is derived from an EMBL/GenBank/DDBJ whole genome shotgun (WGS) entry which is preliminary data.</text>
</comment>
<accession>A0A3M7TQR8</accession>
<dbReference type="RefSeq" id="WP_122899176.1">
    <property type="nucleotide sequence ID" value="NZ_RHIB01000002.1"/>
</dbReference>
<protein>
    <submittedName>
        <fullName evidence="1">Ornithine cyclodeaminase family protein</fullName>
    </submittedName>
</protein>
<dbReference type="Gene3D" id="3.30.1780.10">
    <property type="entry name" value="ornithine cyclodeaminase, domain 1"/>
    <property type="match status" value="1"/>
</dbReference>
<name>A0A3M7TQR8_9BACI</name>
<evidence type="ECO:0000313" key="1">
    <source>
        <dbReference type="EMBL" id="RNA67607.1"/>
    </source>
</evidence>
<dbReference type="GO" id="GO:0005737">
    <property type="term" value="C:cytoplasm"/>
    <property type="evidence" value="ECO:0007669"/>
    <property type="project" value="TreeGrafter"/>
</dbReference>
<evidence type="ECO:0000313" key="2">
    <source>
        <dbReference type="Proteomes" id="UP000278746"/>
    </source>
</evidence>
<proteinExistence type="predicted"/>
<dbReference type="PIRSF" id="PIRSF001439">
    <property type="entry name" value="CryM"/>
    <property type="match status" value="1"/>
</dbReference>
<dbReference type="PANTHER" id="PTHR13812">
    <property type="entry name" value="KETIMINE REDUCTASE MU-CRYSTALLIN"/>
    <property type="match status" value="1"/>
</dbReference>
<dbReference type="Pfam" id="PF02423">
    <property type="entry name" value="OCD_Mu_crystall"/>
    <property type="match status" value="1"/>
</dbReference>
<dbReference type="OrthoDB" id="9792005at2"/>
<dbReference type="InterPro" id="IPR003462">
    <property type="entry name" value="ODC_Mu_crystall"/>
</dbReference>
<dbReference type="PANTHER" id="PTHR13812:SF19">
    <property type="entry name" value="KETIMINE REDUCTASE MU-CRYSTALLIN"/>
    <property type="match status" value="1"/>
</dbReference>
<reference evidence="1 2" key="1">
    <citation type="submission" date="2018-10" db="EMBL/GenBank/DDBJ databases">
        <title>Bacillus Keqinensis sp. nov., a moderately halophilic bacterium isolated from a saline-alkaline lake.</title>
        <authorList>
            <person name="Wang H."/>
        </authorList>
    </citation>
    <scope>NUCLEOTIDE SEQUENCE [LARGE SCALE GENOMIC DNA]</scope>
    <source>
        <strain evidence="1 2">KQ-3</strain>
    </source>
</reference>
<dbReference type="AlphaFoldDB" id="A0A3M7TQR8"/>